<evidence type="ECO:0000313" key="2">
    <source>
        <dbReference type="Proteomes" id="UP000825051"/>
    </source>
</evidence>
<dbReference type="AlphaFoldDB" id="A0A8F9XKB3"/>
<dbReference type="PANTHER" id="PTHR40128">
    <property type="entry name" value="EXPRESSED PROTEIN"/>
    <property type="match status" value="1"/>
</dbReference>
<keyword evidence="1" id="KW-0223">Dioxygenase</keyword>
<evidence type="ECO:0000313" key="1">
    <source>
        <dbReference type="EMBL" id="QYM78026.1"/>
    </source>
</evidence>
<protein>
    <submittedName>
        <fullName evidence="1">Phytanoyl-CoA dioxygenase family protein</fullName>
    </submittedName>
</protein>
<name>A0A8F9XKB3_9BACT</name>
<proteinExistence type="predicted"/>
<dbReference type="Pfam" id="PF05721">
    <property type="entry name" value="PhyH"/>
    <property type="match status" value="1"/>
</dbReference>
<dbReference type="Proteomes" id="UP000825051">
    <property type="component" value="Chromosome"/>
</dbReference>
<organism evidence="1 2">
    <name type="scientific">Horticoccus luteus</name>
    <dbReference type="NCBI Taxonomy" id="2862869"/>
    <lineage>
        <taxon>Bacteria</taxon>
        <taxon>Pseudomonadati</taxon>
        <taxon>Verrucomicrobiota</taxon>
        <taxon>Opitutia</taxon>
        <taxon>Opitutales</taxon>
        <taxon>Opitutaceae</taxon>
        <taxon>Horticoccus</taxon>
    </lineage>
</organism>
<reference evidence="1" key="1">
    <citation type="submission" date="2021-08" db="EMBL/GenBank/DDBJ databases">
        <title>Genome of a novel bacterium of the phylum Verrucomicrobia, Oleiharenicola sp. KSB-15.</title>
        <authorList>
            <person name="Chung J.-H."/>
            <person name="Ahn J.-H."/>
            <person name="Yoon Y."/>
            <person name="Kim D.-Y."/>
            <person name="An S.-H."/>
            <person name="Park I."/>
            <person name="Yeon J."/>
        </authorList>
    </citation>
    <scope>NUCLEOTIDE SEQUENCE</scope>
    <source>
        <strain evidence="1">KSB-15</strain>
    </source>
</reference>
<keyword evidence="2" id="KW-1185">Reference proteome</keyword>
<gene>
    <name evidence="1" type="ORF">K0B96_11975</name>
</gene>
<sequence>MTSPLTSAPVPESPGVRKVPFVDSTPLLGDADALRARAADDGFLFFKHFLPVAELFALRKDMLAVVERHGWRQPGQDALGGRINLDALNEVPEEKMRTDIGVSIAAYDDVQKLESFHRLPHHPKLLALYRTLFGSEVLVHPRHIGRMITGHKAVFPTPPHQDFPLIQGTAATWTCWFPLGDCPRSCGGLTILKGSHRAGYIPIQPSKGAGGIAVSLCPWETEWAEGDYEAGDIITFPSHTVHKALRCQHKDLIRLSLDVRYQSVNDVVEEKSLKPHCDLTWEQIYAGWSSDALKYYWQRQPLTLTPWNDTYLQPSRRIC</sequence>
<dbReference type="RefSeq" id="WP_220161130.1">
    <property type="nucleotide sequence ID" value="NZ_CP080507.1"/>
</dbReference>
<accession>A0A8F9XKB3</accession>
<keyword evidence="1" id="KW-0560">Oxidoreductase</keyword>
<dbReference type="PANTHER" id="PTHR40128:SF1">
    <property type="entry name" value="PHYTANOYL-COA HYDROXYLASE"/>
    <property type="match status" value="1"/>
</dbReference>
<dbReference type="Gene3D" id="2.60.120.620">
    <property type="entry name" value="q2cbj1_9rhob like domain"/>
    <property type="match status" value="1"/>
</dbReference>
<dbReference type="GO" id="GO:0016706">
    <property type="term" value="F:2-oxoglutarate-dependent dioxygenase activity"/>
    <property type="evidence" value="ECO:0007669"/>
    <property type="project" value="UniProtKB-ARBA"/>
</dbReference>
<dbReference type="KEGG" id="ole:K0B96_11975"/>
<dbReference type="EMBL" id="CP080507">
    <property type="protein sequence ID" value="QYM78026.1"/>
    <property type="molecule type" value="Genomic_DNA"/>
</dbReference>
<dbReference type="SUPFAM" id="SSF51197">
    <property type="entry name" value="Clavaminate synthase-like"/>
    <property type="match status" value="1"/>
</dbReference>
<dbReference type="InterPro" id="IPR008775">
    <property type="entry name" value="Phytyl_CoA_dOase-like"/>
</dbReference>